<gene>
    <name evidence="1" type="ORF">MANES_07G015250v8</name>
</gene>
<keyword evidence="2" id="KW-1185">Reference proteome</keyword>
<name>A0ACB7HCB2_MANES</name>
<reference evidence="2" key="1">
    <citation type="journal article" date="2016" name="Nat. Biotechnol.">
        <title>Sequencing wild and cultivated cassava and related species reveals extensive interspecific hybridization and genetic diversity.</title>
        <authorList>
            <person name="Bredeson J.V."/>
            <person name="Lyons J.B."/>
            <person name="Prochnik S.E."/>
            <person name="Wu G.A."/>
            <person name="Ha C.M."/>
            <person name="Edsinger-Gonzales E."/>
            <person name="Grimwood J."/>
            <person name="Schmutz J."/>
            <person name="Rabbi I.Y."/>
            <person name="Egesi C."/>
            <person name="Nauluvula P."/>
            <person name="Lebot V."/>
            <person name="Ndunguru J."/>
            <person name="Mkamilo G."/>
            <person name="Bart R.S."/>
            <person name="Setter T.L."/>
            <person name="Gleadow R.M."/>
            <person name="Kulakow P."/>
            <person name="Ferguson M.E."/>
            <person name="Rounsley S."/>
            <person name="Rokhsar D.S."/>
        </authorList>
    </citation>
    <scope>NUCLEOTIDE SEQUENCE [LARGE SCALE GENOMIC DNA]</scope>
    <source>
        <strain evidence="2">cv. AM560-2</strain>
    </source>
</reference>
<sequence length="339" mass="38347">MEQNQEESKCTIGQMSLNTLVKASSSAIVAPTIDAESFQIDPGFIHLVMQNQFSGLPSEDPNQHIATFLEICDVVAVNGAFSDAIRLRLFPFSIRDKAKDWLRGLPGGSITTWYKLVYVFFKRFFPRSRISASWKQITSFKKYDNETLCEAWDRYNLMLRKCPCEQPPDMIVYTFYNCLEPNLRTSVDVASGFSFLMKTLTQARDLLETIATTESQWHSESIIQKEAEAIYDTESALAALEAKVDSLAEQLSRSSINMVQTKALACDFSAGQHRNIDCKTGNEDEQANKPSVVDRIDKLEDAITKFMNETTKIFWKQSNLINDLETQVGQFANMMAEGN</sequence>
<proteinExistence type="predicted"/>
<comment type="caution">
    <text evidence="1">The sequence shown here is derived from an EMBL/GenBank/DDBJ whole genome shotgun (WGS) entry which is preliminary data.</text>
</comment>
<evidence type="ECO:0000313" key="1">
    <source>
        <dbReference type="EMBL" id="KAG8650227.1"/>
    </source>
</evidence>
<dbReference type="Proteomes" id="UP000091857">
    <property type="component" value="Chromosome 7"/>
</dbReference>
<accession>A0ACB7HCB2</accession>
<evidence type="ECO:0000313" key="2">
    <source>
        <dbReference type="Proteomes" id="UP000091857"/>
    </source>
</evidence>
<protein>
    <submittedName>
        <fullName evidence="1">Uncharacterized protein</fullName>
    </submittedName>
</protein>
<dbReference type="EMBL" id="CM004393">
    <property type="protein sequence ID" value="KAG8650227.1"/>
    <property type="molecule type" value="Genomic_DNA"/>
</dbReference>
<organism evidence="1 2">
    <name type="scientific">Manihot esculenta</name>
    <name type="common">Cassava</name>
    <name type="synonym">Jatropha manihot</name>
    <dbReference type="NCBI Taxonomy" id="3983"/>
    <lineage>
        <taxon>Eukaryota</taxon>
        <taxon>Viridiplantae</taxon>
        <taxon>Streptophyta</taxon>
        <taxon>Embryophyta</taxon>
        <taxon>Tracheophyta</taxon>
        <taxon>Spermatophyta</taxon>
        <taxon>Magnoliopsida</taxon>
        <taxon>eudicotyledons</taxon>
        <taxon>Gunneridae</taxon>
        <taxon>Pentapetalae</taxon>
        <taxon>rosids</taxon>
        <taxon>fabids</taxon>
        <taxon>Malpighiales</taxon>
        <taxon>Euphorbiaceae</taxon>
        <taxon>Crotonoideae</taxon>
        <taxon>Manihoteae</taxon>
        <taxon>Manihot</taxon>
    </lineage>
</organism>